<organism evidence="6 7">
    <name type="scientific">Acetatifactor muris</name>
    <dbReference type="NCBI Taxonomy" id="879566"/>
    <lineage>
        <taxon>Bacteria</taxon>
        <taxon>Bacillati</taxon>
        <taxon>Bacillota</taxon>
        <taxon>Clostridia</taxon>
        <taxon>Lachnospirales</taxon>
        <taxon>Lachnospiraceae</taxon>
        <taxon>Acetatifactor</taxon>
    </lineage>
</organism>
<keyword evidence="1" id="KW-0949">S-adenosyl-L-methionine</keyword>
<dbReference type="GO" id="GO:0003824">
    <property type="term" value="F:catalytic activity"/>
    <property type="evidence" value="ECO:0007669"/>
    <property type="project" value="InterPro"/>
</dbReference>
<evidence type="ECO:0000313" key="7">
    <source>
        <dbReference type="Proteomes" id="UP000236311"/>
    </source>
</evidence>
<dbReference type="InterPro" id="IPR007197">
    <property type="entry name" value="rSAM"/>
</dbReference>
<accession>A0A2K4ZG61</accession>
<dbReference type="GO" id="GO:0051536">
    <property type="term" value="F:iron-sulfur cluster binding"/>
    <property type="evidence" value="ECO:0007669"/>
    <property type="project" value="UniProtKB-KW"/>
</dbReference>
<dbReference type="SUPFAM" id="SSF53335">
    <property type="entry name" value="S-adenosyl-L-methionine-dependent methyltransferases"/>
    <property type="match status" value="1"/>
</dbReference>
<evidence type="ECO:0000256" key="1">
    <source>
        <dbReference type="ARBA" id="ARBA00022691"/>
    </source>
</evidence>
<keyword evidence="2" id="KW-0479">Metal-binding</keyword>
<sequence length="496" mass="58371">MDNNFLERISMLPLWDMMQEVDKIEDYSREHKEKTCICHQLEHFEKLSHRKKYIVIGAGKDGNELVRLLNVMGKEITNWGDNSKDKIGKNVYGYVIHSVDDILKRYSGEVILIASRKYEIELLNQVLEYKIELKSSIFDYDEIYTRGMWARESRKKAVLSYPPMKITIGITSACPNKCLFCSYHGEAAREVSNTYNLPYMLSYKDFCKMIDMAKQGGVPHIHICGTGEPFVNPEVLKMIDYVIKNYGYVSLQTDFWKELFQKRDYLNEIIKREKYITYIATDILSSKEEEHNAIKQGMKYCDLMDMLEYLGRNSNVRIRAVNILTRSNFRYLRGIIDDLLLRKVNFELWITNLLSYDYSPYTSSDNVYQSGDIEITKALAEVEEYAKEKGVKIGIPEPADYERECSVFWESFQTWPVRGCEKERYVENMIPHACAAVVRGKLNSQGYLFDYDNIMDAWNNEIIVKIRENILKNRYPDEWCKKCFMYQDTDSYFKKV</sequence>
<dbReference type="GO" id="GO:0046872">
    <property type="term" value="F:metal ion binding"/>
    <property type="evidence" value="ECO:0007669"/>
    <property type="project" value="UniProtKB-KW"/>
</dbReference>
<proteinExistence type="predicted"/>
<dbReference type="SFLD" id="SFLDS00029">
    <property type="entry name" value="Radical_SAM"/>
    <property type="match status" value="1"/>
</dbReference>
<keyword evidence="3" id="KW-0408">Iron</keyword>
<dbReference type="InterPro" id="IPR013785">
    <property type="entry name" value="Aldolase_TIM"/>
</dbReference>
<dbReference type="SUPFAM" id="SSF102114">
    <property type="entry name" value="Radical SAM enzymes"/>
    <property type="match status" value="1"/>
</dbReference>
<gene>
    <name evidence="6" type="primary">moaA_2</name>
    <name evidence="6" type="ORF">AMURIS_02178</name>
</gene>
<dbReference type="PANTHER" id="PTHR11228">
    <property type="entry name" value="RADICAL SAM DOMAIN PROTEIN"/>
    <property type="match status" value="1"/>
</dbReference>
<dbReference type="InterPro" id="IPR058240">
    <property type="entry name" value="rSAM_sf"/>
</dbReference>
<evidence type="ECO:0000256" key="4">
    <source>
        <dbReference type="ARBA" id="ARBA00023014"/>
    </source>
</evidence>
<dbReference type="Gene3D" id="3.40.50.720">
    <property type="entry name" value="NAD(P)-binding Rossmann-like Domain"/>
    <property type="match status" value="1"/>
</dbReference>
<keyword evidence="7" id="KW-1185">Reference proteome</keyword>
<dbReference type="InterPro" id="IPR029063">
    <property type="entry name" value="SAM-dependent_MTases_sf"/>
</dbReference>
<dbReference type="EMBL" id="OFSM01000010">
    <property type="protein sequence ID" value="SOY29457.1"/>
    <property type="molecule type" value="Genomic_DNA"/>
</dbReference>
<dbReference type="InterPro" id="IPR050377">
    <property type="entry name" value="Radical_SAM_PqqE_MftC-like"/>
</dbReference>
<dbReference type="Gene3D" id="3.20.20.70">
    <property type="entry name" value="Aldolase class I"/>
    <property type="match status" value="1"/>
</dbReference>
<dbReference type="Proteomes" id="UP000236311">
    <property type="component" value="Unassembled WGS sequence"/>
</dbReference>
<evidence type="ECO:0000256" key="2">
    <source>
        <dbReference type="ARBA" id="ARBA00022723"/>
    </source>
</evidence>
<name>A0A2K4ZG61_9FIRM</name>
<protein>
    <submittedName>
        <fullName evidence="6">Cyclic pyranopterin monophosphate synthase</fullName>
    </submittedName>
</protein>
<dbReference type="PANTHER" id="PTHR11228:SF7">
    <property type="entry name" value="PQQA PEPTIDE CYCLASE"/>
    <property type="match status" value="1"/>
</dbReference>
<keyword evidence="4" id="KW-0411">Iron-sulfur</keyword>
<dbReference type="OrthoDB" id="7021155at2"/>
<dbReference type="RefSeq" id="WP_103239563.1">
    <property type="nucleotide sequence ID" value="NZ_JANJZD010000001.1"/>
</dbReference>
<dbReference type="Pfam" id="PF04055">
    <property type="entry name" value="Radical_SAM"/>
    <property type="match status" value="1"/>
</dbReference>
<evidence type="ECO:0000259" key="5">
    <source>
        <dbReference type="Pfam" id="PF04055"/>
    </source>
</evidence>
<dbReference type="AlphaFoldDB" id="A0A2K4ZG61"/>
<evidence type="ECO:0000256" key="3">
    <source>
        <dbReference type="ARBA" id="ARBA00023004"/>
    </source>
</evidence>
<feature type="domain" description="Radical SAM core" evidence="5">
    <location>
        <begin position="170"/>
        <end position="313"/>
    </location>
</feature>
<reference evidence="6 7" key="1">
    <citation type="submission" date="2018-01" db="EMBL/GenBank/DDBJ databases">
        <authorList>
            <person name="Gaut B.S."/>
            <person name="Morton B.R."/>
            <person name="Clegg M.T."/>
            <person name="Duvall M.R."/>
        </authorList>
    </citation>
    <scope>NUCLEOTIDE SEQUENCE [LARGE SCALE GENOMIC DNA]</scope>
    <source>
        <strain evidence="6">GP69</strain>
    </source>
</reference>
<evidence type="ECO:0000313" key="6">
    <source>
        <dbReference type="EMBL" id="SOY29457.1"/>
    </source>
</evidence>